<keyword evidence="2" id="KW-1185">Reference proteome</keyword>
<gene>
    <name evidence="1" type="ORF">AAG747_05275</name>
</gene>
<organism evidence="1 2">
    <name type="scientific">Rapidithrix thailandica</name>
    <dbReference type="NCBI Taxonomy" id="413964"/>
    <lineage>
        <taxon>Bacteria</taxon>
        <taxon>Pseudomonadati</taxon>
        <taxon>Bacteroidota</taxon>
        <taxon>Cytophagia</taxon>
        <taxon>Cytophagales</taxon>
        <taxon>Flammeovirgaceae</taxon>
        <taxon>Rapidithrix</taxon>
    </lineage>
</organism>
<dbReference type="Proteomes" id="UP001403385">
    <property type="component" value="Unassembled WGS sequence"/>
</dbReference>
<evidence type="ECO:0000313" key="1">
    <source>
        <dbReference type="EMBL" id="MEN7547308.1"/>
    </source>
</evidence>
<dbReference type="AlphaFoldDB" id="A0AAW9S7K8"/>
<comment type="caution">
    <text evidence="1">The sequence shown here is derived from an EMBL/GenBank/DDBJ whole genome shotgun (WGS) entry which is preliminary data.</text>
</comment>
<protein>
    <submittedName>
        <fullName evidence="1">Uncharacterized protein</fullName>
    </submittedName>
</protein>
<reference evidence="1 2" key="1">
    <citation type="submission" date="2024-04" db="EMBL/GenBank/DDBJ databases">
        <title>Novel genus in family Flammeovirgaceae.</title>
        <authorList>
            <person name="Nguyen T.H."/>
            <person name="Vuong T.Q."/>
            <person name="Le H."/>
            <person name="Kim S.-G."/>
        </authorList>
    </citation>
    <scope>NUCLEOTIDE SEQUENCE [LARGE SCALE GENOMIC DNA]</scope>
    <source>
        <strain evidence="1 2">JCM 23209</strain>
    </source>
</reference>
<accession>A0AAW9S7K8</accession>
<sequence>MDSLKVLFRLGFEASAAGGYFHSVRLLEQFANFPHMALKAKVAVELKALGKERSLVAHRIEEVHTYFKQIGVVMMEQPEYAESYLPWAGMVREELSQKHAQESPEALTLLTAQYTGEIASNLQQIAIILSISTAVLPVPAFAGQWKHVAQKLSSITQKISQLTDKLLEEKRLKVIVGMSEEVFQKAFDICQANVEFDQSEYLLTLSKQSKDYYEEIRREVESLLQTDWGR</sequence>
<evidence type="ECO:0000313" key="2">
    <source>
        <dbReference type="Proteomes" id="UP001403385"/>
    </source>
</evidence>
<dbReference type="EMBL" id="JBDKWZ010000002">
    <property type="protein sequence ID" value="MEN7547308.1"/>
    <property type="molecule type" value="Genomic_DNA"/>
</dbReference>
<name>A0AAW9S7K8_9BACT</name>
<proteinExistence type="predicted"/>
<dbReference type="RefSeq" id="WP_346820092.1">
    <property type="nucleotide sequence ID" value="NZ_JBDKWZ010000002.1"/>
</dbReference>